<dbReference type="PANTHER" id="PTHR30406:SF8">
    <property type="entry name" value="SULFATE TRANSPORT SYSTEM PERMEASE PROTEIN CYST"/>
    <property type="match status" value="1"/>
</dbReference>
<keyword evidence="4 9" id="KW-0812">Transmembrane</keyword>
<feature type="transmembrane region" description="Helical" evidence="9">
    <location>
        <begin position="255"/>
        <end position="277"/>
    </location>
</feature>
<feature type="transmembrane region" description="Helical" evidence="9">
    <location>
        <begin position="195"/>
        <end position="217"/>
    </location>
</feature>
<proteinExistence type="inferred from homology"/>
<feature type="domain" description="ABC transmembrane type-1" evidence="10">
    <location>
        <begin position="55"/>
        <end position="272"/>
    </location>
</feature>
<evidence type="ECO:0000256" key="6">
    <source>
        <dbReference type="ARBA" id="ARBA00023032"/>
    </source>
</evidence>
<dbReference type="Gene3D" id="1.10.3720.10">
    <property type="entry name" value="MetI-like"/>
    <property type="match status" value="1"/>
</dbReference>
<dbReference type="InterPro" id="IPR005667">
    <property type="entry name" value="Sulph_transpt2"/>
</dbReference>
<dbReference type="GO" id="GO:0005886">
    <property type="term" value="C:plasma membrane"/>
    <property type="evidence" value="ECO:0007669"/>
    <property type="project" value="UniProtKB-SubCell"/>
</dbReference>
<comment type="caution">
    <text evidence="11">The sequence shown here is derived from an EMBL/GenBank/DDBJ whole genome shotgun (WGS) entry which is preliminary data.</text>
</comment>
<comment type="subcellular location">
    <subcellularLocation>
        <location evidence="9">Cell membrane</location>
        <topology evidence="9">Multi-pass membrane protein</topology>
    </subcellularLocation>
    <subcellularLocation>
        <location evidence="1">Membrane</location>
        <topology evidence="1">Multi-pass membrane protein</topology>
    </subcellularLocation>
</comment>
<evidence type="ECO:0000256" key="2">
    <source>
        <dbReference type="ARBA" id="ARBA00011779"/>
    </source>
</evidence>
<dbReference type="Proteomes" id="UP000179540">
    <property type="component" value="Unassembled WGS sequence"/>
</dbReference>
<feature type="transmembrane region" description="Helical" evidence="9">
    <location>
        <begin position="102"/>
        <end position="129"/>
    </location>
</feature>
<evidence type="ECO:0000256" key="9">
    <source>
        <dbReference type="RuleBase" id="RU363032"/>
    </source>
</evidence>
<reference evidence="11 12" key="1">
    <citation type="submission" date="2016-10" db="EMBL/GenBank/DDBJ databases">
        <title>Draft genome sequence of strain LCT isolated from the Shenzhou X spacecraft of China.</title>
        <authorList>
            <person name="Huang B."/>
        </authorList>
    </citation>
    <scope>NUCLEOTIDE SEQUENCE [LARGE SCALE GENOMIC DNA]</scope>
    <source>
        <strain evidence="11 12">LCT-H5</strain>
    </source>
</reference>
<dbReference type="PROSITE" id="PS50928">
    <property type="entry name" value="ABC_TM1"/>
    <property type="match status" value="1"/>
</dbReference>
<evidence type="ECO:0000256" key="4">
    <source>
        <dbReference type="ARBA" id="ARBA00022692"/>
    </source>
</evidence>
<dbReference type="OrthoDB" id="9774448at2"/>
<evidence type="ECO:0000259" key="10">
    <source>
        <dbReference type="PROSITE" id="PS50928"/>
    </source>
</evidence>
<protein>
    <submittedName>
        <fullName evidence="11">Molybdenum ABC transporter permease</fullName>
    </submittedName>
</protein>
<evidence type="ECO:0000256" key="3">
    <source>
        <dbReference type="ARBA" id="ARBA00022448"/>
    </source>
</evidence>
<dbReference type="GO" id="GO:0015419">
    <property type="term" value="F:ABC-type sulfate transporter activity"/>
    <property type="evidence" value="ECO:0007669"/>
    <property type="project" value="InterPro"/>
</dbReference>
<feature type="transmembrane region" description="Helical" evidence="9">
    <location>
        <begin position="57"/>
        <end position="81"/>
    </location>
</feature>
<keyword evidence="7 9" id="KW-0472">Membrane</keyword>
<dbReference type="CDD" id="cd06261">
    <property type="entry name" value="TM_PBP2"/>
    <property type="match status" value="1"/>
</dbReference>
<evidence type="ECO:0000256" key="5">
    <source>
        <dbReference type="ARBA" id="ARBA00022989"/>
    </source>
</evidence>
<dbReference type="RefSeq" id="WP_075515145.1">
    <property type="nucleotide sequence ID" value="NZ_MODZ01000009.1"/>
</dbReference>
<evidence type="ECO:0000313" key="11">
    <source>
        <dbReference type="EMBL" id="OIJ35397.1"/>
    </source>
</evidence>
<keyword evidence="5 9" id="KW-1133">Transmembrane helix</keyword>
<comment type="similarity">
    <text evidence="9">Belongs to the binding-protein-dependent transport system permease family.</text>
</comment>
<dbReference type="InterPro" id="IPR000515">
    <property type="entry name" value="MetI-like"/>
</dbReference>
<dbReference type="PANTHER" id="PTHR30406">
    <property type="entry name" value="SULFATE TRANSPORT SYSTEM PERMEASE PROTEIN"/>
    <property type="match status" value="1"/>
</dbReference>
<dbReference type="InterPro" id="IPR035906">
    <property type="entry name" value="MetI-like_sf"/>
</dbReference>
<evidence type="ECO:0000256" key="1">
    <source>
        <dbReference type="ARBA" id="ARBA00004141"/>
    </source>
</evidence>
<evidence type="ECO:0000256" key="8">
    <source>
        <dbReference type="ARBA" id="ARBA00025323"/>
    </source>
</evidence>
<feature type="transmembrane region" description="Helical" evidence="9">
    <location>
        <begin position="149"/>
        <end position="174"/>
    </location>
</feature>
<keyword evidence="6" id="KW-0764">Sulfate transport</keyword>
<gene>
    <name evidence="11" type="ORF">BK826_07825</name>
</gene>
<comment type="function">
    <text evidence="8">Part of the ABC transporter complex CysAWTP (TC 3.A.1.6.1) involved in sulfate/thiosulfate import. Probably responsible for the translocation of the substrate across the membrane.</text>
</comment>
<dbReference type="EMBL" id="MODZ01000009">
    <property type="protein sequence ID" value="OIJ35397.1"/>
    <property type="molecule type" value="Genomic_DNA"/>
</dbReference>
<name>A0A1S2MYJ7_9MICC</name>
<keyword evidence="3 9" id="KW-0813">Transport</keyword>
<comment type="subunit">
    <text evidence="2">The complex is composed of two ATP-binding proteins (CysA), two transmembrane proteins (CysT and CysW) and a solute-binding protein (CysP).</text>
</comment>
<feature type="transmembrane region" description="Helical" evidence="9">
    <location>
        <begin position="12"/>
        <end position="37"/>
    </location>
</feature>
<dbReference type="SUPFAM" id="SSF161098">
    <property type="entry name" value="MetI-like"/>
    <property type="match status" value="1"/>
</dbReference>
<accession>A0A1S2MYJ7</accession>
<sequence length="287" mass="30052">MPRSSSANYAFPVWLYLPAGIAFLLILGPLAALVGHIPWPRLGQLLAEPSARSALRLSLGTAATATGCCLVVGLPLSLLLARALGDDAARTGAGPGHRLARLGTGAIALVVYAPLVLSPVVSGLAMTYFWGRQGWLGRHLEPWGLGVDFTSWAVVLVQVFVALPFFVATTVTALRSVPRRFEEIAATEGATRGEVVRRVLIPHILPGLATAMLLSFARALGEYGATITFAGNIAGITRTIPLNIEIALNSNDVPAALGSCIMLLALYLMVVGFLGLAQALGGLRRGV</sequence>
<evidence type="ECO:0000256" key="7">
    <source>
        <dbReference type="ARBA" id="ARBA00023136"/>
    </source>
</evidence>
<organism evidence="11 12">
    <name type="scientific">Rothia kristinae</name>
    <dbReference type="NCBI Taxonomy" id="37923"/>
    <lineage>
        <taxon>Bacteria</taxon>
        <taxon>Bacillati</taxon>
        <taxon>Actinomycetota</taxon>
        <taxon>Actinomycetes</taxon>
        <taxon>Micrococcales</taxon>
        <taxon>Micrococcaceae</taxon>
        <taxon>Rothia</taxon>
    </lineage>
</organism>
<dbReference type="AlphaFoldDB" id="A0A1S2MYJ7"/>
<dbReference type="Pfam" id="PF00528">
    <property type="entry name" value="BPD_transp_1"/>
    <property type="match status" value="1"/>
</dbReference>
<evidence type="ECO:0000313" key="12">
    <source>
        <dbReference type="Proteomes" id="UP000179540"/>
    </source>
</evidence>